<sequence length="227" mass="24779">MSPRVLICDDEAQILRALKIVLREAGFETDATASVAEALDAAALRPPDAAIIDLLLPDGTGVEVCRGLRAWTAAPIIVLSAVGDEDAQVAALEAGADDYVTKPFGPRELVARLQAVMRRANQRGEQEPAVTVDGLEVDLAARTVRRDGAEIHLTPIEYDLLKVLIRNRGRLMTHRALLTEVWGPQYGDATQVLRTHIANLRRKIEPEGEPRHIRTDAGVGYRFHTGS</sequence>
<dbReference type="SUPFAM" id="SSF52172">
    <property type="entry name" value="CheY-like"/>
    <property type="match status" value="1"/>
</dbReference>
<dbReference type="GO" id="GO:0006355">
    <property type="term" value="P:regulation of DNA-templated transcription"/>
    <property type="evidence" value="ECO:0007669"/>
    <property type="project" value="InterPro"/>
</dbReference>
<feature type="domain" description="Response regulatory" evidence="4">
    <location>
        <begin position="4"/>
        <end position="117"/>
    </location>
</feature>
<evidence type="ECO:0000256" key="1">
    <source>
        <dbReference type="ARBA" id="ARBA00023125"/>
    </source>
</evidence>
<dbReference type="Pfam" id="PF00072">
    <property type="entry name" value="Response_reg"/>
    <property type="match status" value="1"/>
</dbReference>
<dbReference type="EMBL" id="CADCVT010000229">
    <property type="protein sequence ID" value="CAA9506941.1"/>
    <property type="molecule type" value="Genomic_DNA"/>
</dbReference>
<dbReference type="GO" id="GO:0000976">
    <property type="term" value="F:transcription cis-regulatory region binding"/>
    <property type="evidence" value="ECO:0007669"/>
    <property type="project" value="TreeGrafter"/>
</dbReference>
<dbReference type="InterPro" id="IPR001867">
    <property type="entry name" value="OmpR/PhoB-type_DNA-bd"/>
</dbReference>
<dbReference type="InterPro" id="IPR001789">
    <property type="entry name" value="Sig_transdc_resp-reg_receiver"/>
</dbReference>
<dbReference type="InterPro" id="IPR011006">
    <property type="entry name" value="CheY-like_superfamily"/>
</dbReference>
<dbReference type="SMART" id="SM00862">
    <property type="entry name" value="Trans_reg_C"/>
    <property type="match status" value="1"/>
</dbReference>
<evidence type="ECO:0000313" key="6">
    <source>
        <dbReference type="EMBL" id="CAA9506941.1"/>
    </source>
</evidence>
<accession>A0A6J4SVW3</accession>
<reference evidence="6" key="1">
    <citation type="submission" date="2020-02" db="EMBL/GenBank/DDBJ databases">
        <authorList>
            <person name="Meier V. D."/>
        </authorList>
    </citation>
    <scope>NUCLEOTIDE SEQUENCE</scope>
    <source>
        <strain evidence="6">AVDCRST_MAG85</strain>
    </source>
</reference>
<dbReference type="InterPro" id="IPR039420">
    <property type="entry name" value="WalR-like"/>
</dbReference>
<organism evidence="6">
    <name type="scientific">uncultured Solirubrobacteraceae bacterium</name>
    <dbReference type="NCBI Taxonomy" id="1162706"/>
    <lineage>
        <taxon>Bacteria</taxon>
        <taxon>Bacillati</taxon>
        <taxon>Actinomycetota</taxon>
        <taxon>Thermoleophilia</taxon>
        <taxon>Solirubrobacterales</taxon>
        <taxon>Solirubrobacteraceae</taxon>
        <taxon>environmental samples</taxon>
    </lineage>
</organism>
<dbReference type="PROSITE" id="PS51755">
    <property type="entry name" value="OMPR_PHOB"/>
    <property type="match status" value="1"/>
</dbReference>
<dbReference type="Gene3D" id="1.10.10.10">
    <property type="entry name" value="Winged helix-like DNA-binding domain superfamily/Winged helix DNA-binding domain"/>
    <property type="match status" value="1"/>
</dbReference>
<evidence type="ECO:0000259" key="5">
    <source>
        <dbReference type="PROSITE" id="PS51755"/>
    </source>
</evidence>
<dbReference type="AlphaFoldDB" id="A0A6J4SVW3"/>
<dbReference type="Gene3D" id="6.10.250.690">
    <property type="match status" value="1"/>
</dbReference>
<dbReference type="PANTHER" id="PTHR48111">
    <property type="entry name" value="REGULATOR OF RPOS"/>
    <property type="match status" value="1"/>
</dbReference>
<gene>
    <name evidence="6" type="ORF">AVDCRST_MAG85-2094</name>
</gene>
<dbReference type="PROSITE" id="PS50110">
    <property type="entry name" value="RESPONSE_REGULATORY"/>
    <property type="match status" value="1"/>
</dbReference>
<keyword evidence="1 3" id="KW-0238">DNA-binding</keyword>
<feature type="DNA-binding region" description="OmpR/PhoB-type" evidence="3">
    <location>
        <begin position="127"/>
        <end position="225"/>
    </location>
</feature>
<evidence type="ECO:0000256" key="2">
    <source>
        <dbReference type="PROSITE-ProRule" id="PRU00169"/>
    </source>
</evidence>
<name>A0A6J4SVW3_9ACTN</name>
<dbReference type="SMART" id="SM00448">
    <property type="entry name" value="REC"/>
    <property type="match status" value="1"/>
</dbReference>
<keyword evidence="6" id="KW-0418">Kinase</keyword>
<dbReference type="InterPro" id="IPR036388">
    <property type="entry name" value="WH-like_DNA-bd_sf"/>
</dbReference>
<proteinExistence type="predicted"/>
<dbReference type="GO" id="GO:0016301">
    <property type="term" value="F:kinase activity"/>
    <property type="evidence" value="ECO:0007669"/>
    <property type="project" value="UniProtKB-KW"/>
</dbReference>
<dbReference type="CDD" id="cd00383">
    <property type="entry name" value="trans_reg_C"/>
    <property type="match status" value="1"/>
</dbReference>
<evidence type="ECO:0000256" key="3">
    <source>
        <dbReference type="PROSITE-ProRule" id="PRU01091"/>
    </source>
</evidence>
<evidence type="ECO:0000259" key="4">
    <source>
        <dbReference type="PROSITE" id="PS50110"/>
    </source>
</evidence>
<dbReference type="PANTHER" id="PTHR48111:SF50">
    <property type="entry name" value="KDP OPERON TRANSCRIPTIONAL REGULATORY PROTEIN KDPE"/>
    <property type="match status" value="1"/>
</dbReference>
<keyword evidence="6" id="KW-0808">Transferase</keyword>
<dbReference type="GO" id="GO:0000156">
    <property type="term" value="F:phosphorelay response regulator activity"/>
    <property type="evidence" value="ECO:0007669"/>
    <property type="project" value="TreeGrafter"/>
</dbReference>
<protein>
    <submittedName>
        <fullName evidence="6">Sensor histidine kinase</fullName>
    </submittedName>
</protein>
<feature type="modified residue" description="4-aspartylphosphate" evidence="2">
    <location>
        <position position="53"/>
    </location>
</feature>
<dbReference type="Pfam" id="PF00486">
    <property type="entry name" value="Trans_reg_C"/>
    <property type="match status" value="1"/>
</dbReference>
<feature type="domain" description="OmpR/PhoB-type" evidence="5">
    <location>
        <begin position="127"/>
        <end position="225"/>
    </location>
</feature>
<dbReference type="GO" id="GO:0032993">
    <property type="term" value="C:protein-DNA complex"/>
    <property type="evidence" value="ECO:0007669"/>
    <property type="project" value="TreeGrafter"/>
</dbReference>
<keyword evidence="2" id="KW-0597">Phosphoprotein</keyword>
<dbReference type="Gene3D" id="3.40.50.2300">
    <property type="match status" value="1"/>
</dbReference>
<dbReference type="GO" id="GO:0005829">
    <property type="term" value="C:cytosol"/>
    <property type="evidence" value="ECO:0007669"/>
    <property type="project" value="TreeGrafter"/>
</dbReference>